<evidence type="ECO:0000313" key="2">
    <source>
        <dbReference type="Proteomes" id="UP000887013"/>
    </source>
</evidence>
<gene>
    <name evidence="1" type="ORF">NPIL_555211</name>
</gene>
<evidence type="ECO:0000313" key="1">
    <source>
        <dbReference type="EMBL" id="GFT54323.1"/>
    </source>
</evidence>
<dbReference type="AlphaFoldDB" id="A0A8X6P997"/>
<comment type="caution">
    <text evidence="1">The sequence shown here is derived from an EMBL/GenBank/DDBJ whole genome shotgun (WGS) entry which is preliminary data.</text>
</comment>
<reference evidence="1" key="1">
    <citation type="submission" date="2020-08" db="EMBL/GenBank/DDBJ databases">
        <title>Multicomponent nature underlies the extraordinary mechanical properties of spider dragline silk.</title>
        <authorList>
            <person name="Kono N."/>
            <person name="Nakamura H."/>
            <person name="Mori M."/>
            <person name="Yoshida Y."/>
            <person name="Ohtoshi R."/>
            <person name="Malay A.D."/>
            <person name="Moran D.A.P."/>
            <person name="Tomita M."/>
            <person name="Numata K."/>
            <person name="Arakawa K."/>
        </authorList>
    </citation>
    <scope>NUCLEOTIDE SEQUENCE</scope>
</reference>
<protein>
    <submittedName>
        <fullName evidence="1">Uncharacterized protein</fullName>
    </submittedName>
</protein>
<accession>A0A8X6P997</accession>
<name>A0A8X6P997_NEPPI</name>
<sequence length="103" mass="11488">MADYTKSKLLKIHPPYVATECIARAAQLLYAQRYSIRRTPSHKLLGHLPITAVTFVKTQTLHLVNRGSAVMVRCDIGLLNHRICQALSTSSGDILSHLGMTFR</sequence>
<proteinExistence type="predicted"/>
<dbReference type="Proteomes" id="UP000887013">
    <property type="component" value="Unassembled WGS sequence"/>
</dbReference>
<organism evidence="1 2">
    <name type="scientific">Nephila pilipes</name>
    <name type="common">Giant wood spider</name>
    <name type="synonym">Nephila maculata</name>
    <dbReference type="NCBI Taxonomy" id="299642"/>
    <lineage>
        <taxon>Eukaryota</taxon>
        <taxon>Metazoa</taxon>
        <taxon>Ecdysozoa</taxon>
        <taxon>Arthropoda</taxon>
        <taxon>Chelicerata</taxon>
        <taxon>Arachnida</taxon>
        <taxon>Araneae</taxon>
        <taxon>Araneomorphae</taxon>
        <taxon>Entelegynae</taxon>
        <taxon>Araneoidea</taxon>
        <taxon>Nephilidae</taxon>
        <taxon>Nephila</taxon>
    </lineage>
</organism>
<keyword evidence="2" id="KW-1185">Reference proteome</keyword>
<dbReference type="EMBL" id="BMAW01066290">
    <property type="protein sequence ID" value="GFT54323.1"/>
    <property type="molecule type" value="Genomic_DNA"/>
</dbReference>